<evidence type="ECO:0000313" key="1">
    <source>
        <dbReference type="EMBL" id="CCF35168.1"/>
    </source>
</evidence>
<dbReference type="VEuPathDB" id="FungiDB:CH63R_02256"/>
<gene>
    <name evidence="1" type="ORF">CH063_07029</name>
</gene>
<proteinExistence type="predicted"/>
<reference evidence="2" key="1">
    <citation type="journal article" date="2012" name="Nat. Genet.">
        <title>Lifestyle transitions in plant pathogenic Colletotrichum fungi deciphered by genome and transcriptome analyses.</title>
        <authorList>
            <person name="O'Connell R.J."/>
            <person name="Thon M.R."/>
            <person name="Hacquard S."/>
            <person name="Amyotte S.G."/>
            <person name="Kleemann J."/>
            <person name="Torres M.F."/>
            <person name="Damm U."/>
            <person name="Buiate E.A."/>
            <person name="Epstein L."/>
            <person name="Alkan N."/>
            <person name="Altmueller J."/>
            <person name="Alvarado-Balderrama L."/>
            <person name="Bauser C.A."/>
            <person name="Becker C."/>
            <person name="Birren B.W."/>
            <person name="Chen Z."/>
            <person name="Choi J."/>
            <person name="Crouch J.A."/>
            <person name="Duvick J.P."/>
            <person name="Farman M.A."/>
            <person name="Gan P."/>
            <person name="Heiman D."/>
            <person name="Henrissat B."/>
            <person name="Howard R.J."/>
            <person name="Kabbage M."/>
            <person name="Koch C."/>
            <person name="Kracher B."/>
            <person name="Kubo Y."/>
            <person name="Law A.D."/>
            <person name="Lebrun M.-H."/>
            <person name="Lee Y.-H."/>
            <person name="Miyara I."/>
            <person name="Moore N."/>
            <person name="Neumann U."/>
            <person name="Nordstroem K."/>
            <person name="Panaccione D.G."/>
            <person name="Panstruga R."/>
            <person name="Place M."/>
            <person name="Proctor R.H."/>
            <person name="Prusky D."/>
            <person name="Rech G."/>
            <person name="Reinhardt R."/>
            <person name="Rollins J.A."/>
            <person name="Rounsley S."/>
            <person name="Schardl C.L."/>
            <person name="Schwartz D.C."/>
            <person name="Shenoy N."/>
            <person name="Shirasu K."/>
            <person name="Sikhakolli U.R."/>
            <person name="Stueber K."/>
            <person name="Sukno S.A."/>
            <person name="Sweigard J.A."/>
            <person name="Takano Y."/>
            <person name="Takahara H."/>
            <person name="Trail F."/>
            <person name="van der Does H.C."/>
            <person name="Voll L.M."/>
            <person name="Will I."/>
            <person name="Young S."/>
            <person name="Zeng Q."/>
            <person name="Zhang J."/>
            <person name="Zhou S."/>
            <person name="Dickman M.B."/>
            <person name="Schulze-Lefert P."/>
            <person name="Ver Loren van Themaat E."/>
            <person name="Ma L.-J."/>
            <person name="Vaillancourt L.J."/>
        </authorList>
    </citation>
    <scope>NUCLEOTIDE SEQUENCE [LARGE SCALE GENOMIC DNA]</scope>
    <source>
        <strain evidence="2">IMI 349063</strain>
    </source>
</reference>
<sequence>MAFFRDGSALDDGDDQQFQSLVCHDSAHPVCDLDRFRLAYAGLHGDPDSNRRAVV</sequence>
<organism evidence="1 2">
    <name type="scientific">Colletotrichum higginsianum (strain IMI 349063)</name>
    <name type="common">Crucifer anthracnose fungus</name>
    <dbReference type="NCBI Taxonomy" id="759273"/>
    <lineage>
        <taxon>Eukaryota</taxon>
        <taxon>Fungi</taxon>
        <taxon>Dikarya</taxon>
        <taxon>Ascomycota</taxon>
        <taxon>Pezizomycotina</taxon>
        <taxon>Sordariomycetes</taxon>
        <taxon>Hypocreomycetidae</taxon>
        <taxon>Glomerellales</taxon>
        <taxon>Glomerellaceae</taxon>
        <taxon>Colletotrichum</taxon>
        <taxon>Colletotrichum destructivum species complex</taxon>
    </lineage>
</organism>
<dbReference type="AlphaFoldDB" id="H1V4L6"/>
<name>H1V4L6_COLHI</name>
<accession>H1V4L6</accession>
<dbReference type="Proteomes" id="UP000007174">
    <property type="component" value="Unassembled WGS sequence"/>
</dbReference>
<evidence type="ECO:0000313" key="2">
    <source>
        <dbReference type="Proteomes" id="UP000007174"/>
    </source>
</evidence>
<protein>
    <submittedName>
        <fullName evidence="1">Uncharacterized protein</fullName>
    </submittedName>
</protein>
<dbReference type="EMBL" id="CACQ02001429">
    <property type="protein sequence ID" value="CCF35168.1"/>
    <property type="molecule type" value="Genomic_DNA"/>
</dbReference>
<dbReference type="HOGENOM" id="CLU_3037875_0_0_1"/>
<feature type="non-terminal residue" evidence="1">
    <location>
        <position position="55"/>
    </location>
</feature>